<feature type="region of interest" description="Disordered" evidence="1">
    <location>
        <begin position="1"/>
        <end position="86"/>
    </location>
</feature>
<dbReference type="Proteomes" id="UP000677082">
    <property type="component" value="Unassembled WGS sequence"/>
</dbReference>
<dbReference type="AlphaFoldDB" id="A0A919T8R5"/>
<evidence type="ECO:0000313" key="3">
    <source>
        <dbReference type="Proteomes" id="UP000677082"/>
    </source>
</evidence>
<organism evidence="2 3">
    <name type="scientific">Paractinoplanes toevensis</name>
    <dbReference type="NCBI Taxonomy" id="571911"/>
    <lineage>
        <taxon>Bacteria</taxon>
        <taxon>Bacillati</taxon>
        <taxon>Actinomycetota</taxon>
        <taxon>Actinomycetes</taxon>
        <taxon>Micromonosporales</taxon>
        <taxon>Micromonosporaceae</taxon>
        <taxon>Paractinoplanes</taxon>
    </lineage>
</organism>
<protein>
    <submittedName>
        <fullName evidence="2">Uncharacterized protein</fullName>
    </submittedName>
</protein>
<gene>
    <name evidence="2" type="ORF">Ato02nite_019590</name>
</gene>
<comment type="caution">
    <text evidence="2">The sequence shown here is derived from an EMBL/GenBank/DDBJ whole genome shotgun (WGS) entry which is preliminary data.</text>
</comment>
<evidence type="ECO:0000256" key="1">
    <source>
        <dbReference type="SAM" id="MobiDB-lite"/>
    </source>
</evidence>
<name>A0A919T8R5_9ACTN</name>
<sequence length="112" mass="11597">MTQTLGGTELAGTRTYSDGKGHERPLDRLPLETTPSAGSTEATPDPVDTPPWPTASTSPPHRAPSPAARSAAPRLTTTDSGSAAPCDFPELLAAYERMGVDCVLFSMGSADP</sequence>
<keyword evidence="3" id="KW-1185">Reference proteome</keyword>
<feature type="compositionally biased region" description="Basic and acidic residues" evidence="1">
    <location>
        <begin position="17"/>
        <end position="30"/>
    </location>
</feature>
<proteinExistence type="predicted"/>
<reference evidence="2 3" key="1">
    <citation type="submission" date="2021-03" db="EMBL/GenBank/DDBJ databases">
        <title>Whole genome shotgun sequence of Actinoplanes toevensis NBRC 105298.</title>
        <authorList>
            <person name="Komaki H."/>
            <person name="Tamura T."/>
        </authorList>
    </citation>
    <scope>NUCLEOTIDE SEQUENCE [LARGE SCALE GENOMIC DNA]</scope>
    <source>
        <strain evidence="2 3">NBRC 105298</strain>
    </source>
</reference>
<feature type="compositionally biased region" description="Polar residues" evidence="1">
    <location>
        <begin position="33"/>
        <end position="42"/>
    </location>
</feature>
<accession>A0A919T8R5</accession>
<evidence type="ECO:0000313" key="2">
    <source>
        <dbReference type="EMBL" id="GIM90166.1"/>
    </source>
</evidence>
<dbReference type="EMBL" id="BOQN01000023">
    <property type="protein sequence ID" value="GIM90166.1"/>
    <property type="molecule type" value="Genomic_DNA"/>
</dbReference>
<feature type="compositionally biased region" description="Low complexity" evidence="1">
    <location>
        <begin position="54"/>
        <end position="78"/>
    </location>
</feature>